<dbReference type="Gene3D" id="1.10.600.10">
    <property type="entry name" value="Farnesyl Diphosphate Synthase"/>
    <property type="match status" value="1"/>
</dbReference>
<dbReference type="SFLD" id="SFLDG01020">
    <property type="entry name" value="Terpene_Cyclase_Like_2"/>
    <property type="match status" value="1"/>
</dbReference>
<evidence type="ECO:0000313" key="3">
    <source>
        <dbReference type="Proteomes" id="UP001207742"/>
    </source>
</evidence>
<dbReference type="Proteomes" id="UP001207742">
    <property type="component" value="Unassembled WGS sequence"/>
</dbReference>
<dbReference type="EC" id="4.2.3.-" evidence="1"/>
<evidence type="ECO:0000256" key="1">
    <source>
        <dbReference type="RuleBase" id="RU366034"/>
    </source>
</evidence>
<protein>
    <recommendedName>
        <fullName evidence="1">Terpene synthase</fullName>
        <ecNumber evidence="1">4.2.3.-</ecNumber>
    </recommendedName>
</protein>
<keyword evidence="1" id="KW-0456">Lyase</keyword>
<dbReference type="SUPFAM" id="SSF48576">
    <property type="entry name" value="Terpenoid synthases"/>
    <property type="match status" value="1"/>
</dbReference>
<comment type="caution">
    <text evidence="2">The sequence shown here is derived from an EMBL/GenBank/DDBJ whole genome shotgun (WGS) entry which is preliminary data.</text>
</comment>
<accession>A0ABT3IJ10</accession>
<dbReference type="InterPro" id="IPR008949">
    <property type="entry name" value="Isoprenoid_synthase_dom_sf"/>
</dbReference>
<keyword evidence="3" id="KW-1185">Reference proteome</keyword>
<sequence length="324" mass="37282">MLSTPVKPFSRLLPLYCPFGVIESPFIANIEDKIKEWADDYSSLSPELRAAFKRSTFGELTARFFPTASEKMLRAAARHVLLFFAFDDLHGLSKNAHEVQLHCEKAILTLEGHVVTPENDDDVLHQFALLRTELLEISSPEWVSRYIADVKDFFDSLIVSCFFNARGIYPNVDYYMILREDLVGLYQLLGWVELASGGIFPHEMHTHPYIFQLRKLAVGIMAWANDYYSAAKEYKDGELMNLVLVIHQEYKGTLADAFDMAARIHNDAMTQFLELCETPPDFGAYNALFKVYIENLKQMILGNKIWSETTYRYAEQFENLKNLD</sequence>
<comment type="similarity">
    <text evidence="1">Belongs to the terpene synthase family.</text>
</comment>
<keyword evidence="1" id="KW-0460">Magnesium</keyword>
<dbReference type="PANTHER" id="PTHR35201:SF4">
    <property type="entry name" value="BETA-PINACENE SYNTHASE-RELATED"/>
    <property type="match status" value="1"/>
</dbReference>
<dbReference type="SFLD" id="SFLDS00005">
    <property type="entry name" value="Isoprenoid_Synthase_Type_I"/>
    <property type="match status" value="1"/>
</dbReference>
<dbReference type="EMBL" id="JAPDNS010000001">
    <property type="protein sequence ID" value="MCW3483947.1"/>
    <property type="molecule type" value="Genomic_DNA"/>
</dbReference>
<reference evidence="2 3" key="1">
    <citation type="submission" date="2022-10" db="EMBL/GenBank/DDBJ databases">
        <title>Chitinophaga nivalis PC15 sp. nov., isolated from Pyeongchang county, South Korea.</title>
        <authorList>
            <person name="Trinh H.N."/>
        </authorList>
    </citation>
    <scope>NUCLEOTIDE SEQUENCE [LARGE SCALE GENOMIC DNA]</scope>
    <source>
        <strain evidence="2 3">PC14</strain>
    </source>
</reference>
<dbReference type="PANTHER" id="PTHR35201">
    <property type="entry name" value="TERPENE SYNTHASE"/>
    <property type="match status" value="1"/>
</dbReference>
<evidence type="ECO:0000313" key="2">
    <source>
        <dbReference type="EMBL" id="MCW3483947.1"/>
    </source>
</evidence>
<dbReference type="InterPro" id="IPR034686">
    <property type="entry name" value="Terpene_cyclase-like_2"/>
</dbReference>
<organism evidence="2 3">
    <name type="scientific">Chitinophaga nivalis</name>
    <dbReference type="NCBI Taxonomy" id="2991709"/>
    <lineage>
        <taxon>Bacteria</taxon>
        <taxon>Pseudomonadati</taxon>
        <taxon>Bacteroidota</taxon>
        <taxon>Chitinophagia</taxon>
        <taxon>Chitinophagales</taxon>
        <taxon>Chitinophagaceae</taxon>
        <taxon>Chitinophaga</taxon>
    </lineage>
</organism>
<proteinExistence type="inferred from homology"/>
<dbReference type="RefSeq" id="WP_264729466.1">
    <property type="nucleotide sequence ID" value="NZ_JAPDNR010000001.1"/>
</dbReference>
<dbReference type="Pfam" id="PF19086">
    <property type="entry name" value="Terpene_syn_C_2"/>
    <property type="match status" value="1"/>
</dbReference>
<comment type="cofactor">
    <cofactor evidence="1">
        <name>Mg(2+)</name>
        <dbReference type="ChEBI" id="CHEBI:18420"/>
    </cofactor>
</comment>
<gene>
    <name evidence="2" type="ORF">OL497_08590</name>
</gene>
<name>A0ABT3IJ10_9BACT</name>
<keyword evidence="1" id="KW-0479">Metal-binding</keyword>